<dbReference type="AlphaFoldDB" id="A0AAV6U244"/>
<evidence type="ECO:0000313" key="1">
    <source>
        <dbReference type="EMBL" id="KAG8178169.1"/>
    </source>
</evidence>
<comment type="caution">
    <text evidence="1">The sequence shown here is derived from an EMBL/GenBank/DDBJ whole genome shotgun (WGS) entry which is preliminary data.</text>
</comment>
<evidence type="ECO:0000313" key="2">
    <source>
        <dbReference type="Proteomes" id="UP000827092"/>
    </source>
</evidence>
<name>A0AAV6U244_9ARAC</name>
<keyword evidence="2" id="KW-1185">Reference proteome</keyword>
<sequence>MKDSSNLEKFKDIIQNDPNLGKLANSIISKHMKTRLLIFGVPDTIKEPEFKHHIEALEETGRRPVEIIKIFKNCKKLTETTNYMIDVESKITYNLLNLSKFVLHFNRIRIKRYNNILRCYRCQALGHASTNRKWETLCAACAGRHDTRQCANRNQKCINCLEEKDGYKTDHRADDRTYEKFLDYKAKLLSYGSNE</sequence>
<gene>
    <name evidence="1" type="ORF">JTE90_006308</name>
</gene>
<accession>A0AAV6U244</accession>
<dbReference type="Proteomes" id="UP000827092">
    <property type="component" value="Unassembled WGS sequence"/>
</dbReference>
<proteinExistence type="predicted"/>
<organism evidence="1 2">
    <name type="scientific">Oedothorax gibbosus</name>
    <dbReference type="NCBI Taxonomy" id="931172"/>
    <lineage>
        <taxon>Eukaryota</taxon>
        <taxon>Metazoa</taxon>
        <taxon>Ecdysozoa</taxon>
        <taxon>Arthropoda</taxon>
        <taxon>Chelicerata</taxon>
        <taxon>Arachnida</taxon>
        <taxon>Araneae</taxon>
        <taxon>Araneomorphae</taxon>
        <taxon>Entelegynae</taxon>
        <taxon>Araneoidea</taxon>
        <taxon>Linyphiidae</taxon>
        <taxon>Erigoninae</taxon>
        <taxon>Oedothorax</taxon>
    </lineage>
</organism>
<reference evidence="1 2" key="1">
    <citation type="journal article" date="2022" name="Nat. Ecol. Evol.">
        <title>A masculinizing supergene underlies an exaggerated male reproductive morph in a spider.</title>
        <authorList>
            <person name="Hendrickx F."/>
            <person name="De Corte Z."/>
            <person name="Sonet G."/>
            <person name="Van Belleghem S.M."/>
            <person name="Kostlbacher S."/>
            <person name="Vangestel C."/>
        </authorList>
    </citation>
    <scope>NUCLEOTIDE SEQUENCE [LARGE SCALE GENOMIC DNA]</scope>
    <source>
        <strain evidence="1">W744_W776</strain>
    </source>
</reference>
<dbReference type="EMBL" id="JAFNEN010000713">
    <property type="protein sequence ID" value="KAG8178169.1"/>
    <property type="molecule type" value="Genomic_DNA"/>
</dbReference>
<protein>
    <submittedName>
        <fullName evidence="1">Uncharacterized protein</fullName>
    </submittedName>
</protein>